<feature type="compositionally biased region" description="Gly residues" evidence="1">
    <location>
        <begin position="1"/>
        <end position="10"/>
    </location>
</feature>
<protein>
    <submittedName>
        <fullName evidence="2">Uncharacterized protein</fullName>
    </submittedName>
</protein>
<gene>
    <name evidence="2" type="ORF">Q5Y72_10990</name>
</gene>
<feature type="region of interest" description="Disordered" evidence="1">
    <location>
        <begin position="1"/>
        <end position="20"/>
    </location>
</feature>
<comment type="caution">
    <text evidence="2">The sequence shown here is derived from an EMBL/GenBank/DDBJ whole genome shotgun (WGS) entry which is preliminary data.</text>
</comment>
<evidence type="ECO:0000256" key="1">
    <source>
        <dbReference type="SAM" id="MobiDB-lite"/>
    </source>
</evidence>
<dbReference type="EMBL" id="JAVAMQ010000009">
    <property type="protein sequence ID" value="MDP5307616.1"/>
    <property type="molecule type" value="Genomic_DNA"/>
</dbReference>
<sequence>MDRAGPGGRGQAEPLPAQAQADAAISPEFGGIIIGFGAFWPLIARALRLCIGDPAVSGSDLPPSDLRSTACCPLVILAVPLAQVGAALRGIAPHLALGAPVVTRHRSRSPRRR</sequence>
<keyword evidence="3" id="KW-1185">Reference proteome</keyword>
<proteinExistence type="predicted"/>
<evidence type="ECO:0000313" key="3">
    <source>
        <dbReference type="Proteomes" id="UP001224997"/>
    </source>
</evidence>
<evidence type="ECO:0000313" key="2">
    <source>
        <dbReference type="EMBL" id="MDP5307616.1"/>
    </source>
</evidence>
<dbReference type="Proteomes" id="UP001224997">
    <property type="component" value="Unassembled WGS sequence"/>
</dbReference>
<organism evidence="2 3">
    <name type="scientific">Paracoccus spongiarum</name>
    <dbReference type="NCBI Taxonomy" id="3064387"/>
    <lineage>
        <taxon>Bacteria</taxon>
        <taxon>Pseudomonadati</taxon>
        <taxon>Pseudomonadota</taxon>
        <taxon>Alphaproteobacteria</taxon>
        <taxon>Rhodobacterales</taxon>
        <taxon>Paracoccaceae</taxon>
        <taxon>Paracoccus</taxon>
    </lineage>
</organism>
<dbReference type="RefSeq" id="WP_305963470.1">
    <property type="nucleotide sequence ID" value="NZ_JAVAMQ010000009.1"/>
</dbReference>
<reference evidence="2 3" key="1">
    <citation type="submission" date="2023-08" db="EMBL/GenBank/DDBJ databases">
        <authorList>
            <person name="Park J.-S."/>
        </authorList>
    </citation>
    <scope>NUCLEOTIDE SEQUENCE [LARGE SCALE GENOMIC DNA]</scope>
    <source>
        <strain evidence="2 3">2205BS29-5</strain>
    </source>
</reference>
<accession>A0ABT9JCT5</accession>
<name>A0ABT9JCT5_9RHOB</name>